<keyword evidence="2" id="KW-1185">Reference proteome</keyword>
<dbReference type="AlphaFoldDB" id="A0A9D4ICI5"/>
<protein>
    <submittedName>
        <fullName evidence="1">Uncharacterized protein</fullName>
    </submittedName>
</protein>
<organism evidence="1 2">
    <name type="scientific">Dreissena polymorpha</name>
    <name type="common">Zebra mussel</name>
    <name type="synonym">Mytilus polymorpha</name>
    <dbReference type="NCBI Taxonomy" id="45954"/>
    <lineage>
        <taxon>Eukaryota</taxon>
        <taxon>Metazoa</taxon>
        <taxon>Spiralia</taxon>
        <taxon>Lophotrochozoa</taxon>
        <taxon>Mollusca</taxon>
        <taxon>Bivalvia</taxon>
        <taxon>Autobranchia</taxon>
        <taxon>Heteroconchia</taxon>
        <taxon>Euheterodonta</taxon>
        <taxon>Imparidentia</taxon>
        <taxon>Neoheterodontei</taxon>
        <taxon>Myida</taxon>
        <taxon>Dreissenoidea</taxon>
        <taxon>Dreissenidae</taxon>
        <taxon>Dreissena</taxon>
    </lineage>
</organism>
<comment type="caution">
    <text evidence="1">The sequence shown here is derived from an EMBL/GenBank/DDBJ whole genome shotgun (WGS) entry which is preliminary data.</text>
</comment>
<dbReference type="Proteomes" id="UP000828390">
    <property type="component" value="Unassembled WGS sequence"/>
</dbReference>
<dbReference type="EMBL" id="JAIWYP010000009">
    <property type="protein sequence ID" value="KAH3768800.1"/>
    <property type="molecule type" value="Genomic_DNA"/>
</dbReference>
<proteinExistence type="predicted"/>
<reference evidence="1" key="1">
    <citation type="journal article" date="2019" name="bioRxiv">
        <title>The Genome of the Zebra Mussel, Dreissena polymorpha: A Resource for Invasive Species Research.</title>
        <authorList>
            <person name="McCartney M.A."/>
            <person name="Auch B."/>
            <person name="Kono T."/>
            <person name="Mallez S."/>
            <person name="Zhang Y."/>
            <person name="Obille A."/>
            <person name="Becker A."/>
            <person name="Abrahante J.E."/>
            <person name="Garbe J."/>
            <person name="Badalamenti J.P."/>
            <person name="Herman A."/>
            <person name="Mangelson H."/>
            <person name="Liachko I."/>
            <person name="Sullivan S."/>
            <person name="Sone E.D."/>
            <person name="Koren S."/>
            <person name="Silverstein K.A.T."/>
            <person name="Beckman K.B."/>
            <person name="Gohl D.M."/>
        </authorList>
    </citation>
    <scope>NUCLEOTIDE SEQUENCE</scope>
    <source>
        <strain evidence="1">Duluth1</strain>
        <tissue evidence="1">Whole animal</tissue>
    </source>
</reference>
<evidence type="ECO:0000313" key="2">
    <source>
        <dbReference type="Proteomes" id="UP000828390"/>
    </source>
</evidence>
<evidence type="ECO:0000313" key="1">
    <source>
        <dbReference type="EMBL" id="KAH3768800.1"/>
    </source>
</evidence>
<reference evidence="1" key="2">
    <citation type="submission" date="2020-11" db="EMBL/GenBank/DDBJ databases">
        <authorList>
            <person name="McCartney M.A."/>
            <person name="Auch B."/>
            <person name="Kono T."/>
            <person name="Mallez S."/>
            <person name="Becker A."/>
            <person name="Gohl D.M."/>
            <person name="Silverstein K.A.T."/>
            <person name="Koren S."/>
            <person name="Bechman K.B."/>
            <person name="Herman A."/>
            <person name="Abrahante J.E."/>
            <person name="Garbe J."/>
        </authorList>
    </citation>
    <scope>NUCLEOTIDE SEQUENCE</scope>
    <source>
        <strain evidence="1">Duluth1</strain>
        <tissue evidence="1">Whole animal</tissue>
    </source>
</reference>
<name>A0A9D4ICI5_DREPO</name>
<gene>
    <name evidence="1" type="ORF">DPMN_170016</name>
</gene>
<accession>A0A9D4ICI5</accession>
<sequence length="66" mass="7252">MSCQNGSYATYAVLCQNGSYATYVVLCQNGSYATYVQESRDQPAHLMSTIETTTLREFTADSVVPD</sequence>